<evidence type="ECO:0000256" key="6">
    <source>
        <dbReference type="ARBA" id="ARBA00023315"/>
    </source>
</evidence>
<comment type="caution">
    <text evidence="10">The sequence shown here is derived from an EMBL/GenBank/DDBJ whole genome shotgun (WGS) entry which is preliminary data.</text>
</comment>
<organism evidence="10 11">
    <name type="scientific">Velocimicrobium porci</name>
    <dbReference type="NCBI Taxonomy" id="2606634"/>
    <lineage>
        <taxon>Bacteria</taxon>
        <taxon>Bacillati</taxon>
        <taxon>Bacillota</taxon>
        <taxon>Clostridia</taxon>
        <taxon>Lachnospirales</taxon>
        <taxon>Lachnospiraceae</taxon>
        <taxon>Velocimicrobium</taxon>
    </lineage>
</organism>
<comment type="pathway">
    <text evidence="1">Lipid metabolism.</text>
</comment>
<dbReference type="SUPFAM" id="SSF69593">
    <property type="entry name" value="Glycerol-3-phosphate (1)-acyltransferase"/>
    <property type="match status" value="1"/>
</dbReference>
<evidence type="ECO:0000256" key="1">
    <source>
        <dbReference type="ARBA" id="ARBA00005189"/>
    </source>
</evidence>
<comment type="domain">
    <text evidence="7">The HXXXXD motif is essential for acyltransferase activity and may constitute the binding site for the phosphate moiety of the glycerol-3-phosphate.</text>
</comment>
<evidence type="ECO:0000256" key="7">
    <source>
        <dbReference type="RuleBase" id="RU361267"/>
    </source>
</evidence>
<protein>
    <recommendedName>
        <fullName evidence="7">1-acyl-sn-glycerol-3-phosphate acyltransferase</fullName>
        <ecNumber evidence="7">2.3.1.51</ecNumber>
    </recommendedName>
</protein>
<keyword evidence="8" id="KW-1133">Transmembrane helix</keyword>
<accession>A0A6L5Y1D9</accession>
<evidence type="ECO:0000313" key="11">
    <source>
        <dbReference type="Proteomes" id="UP000482209"/>
    </source>
</evidence>
<dbReference type="GO" id="GO:0016020">
    <property type="term" value="C:membrane"/>
    <property type="evidence" value="ECO:0007669"/>
    <property type="project" value="InterPro"/>
</dbReference>
<keyword evidence="4 7" id="KW-0808">Transferase</keyword>
<evidence type="ECO:0000256" key="2">
    <source>
        <dbReference type="ARBA" id="ARBA00008655"/>
    </source>
</evidence>
<dbReference type="InterPro" id="IPR002123">
    <property type="entry name" value="Plipid/glycerol_acylTrfase"/>
</dbReference>
<dbReference type="CDD" id="cd07989">
    <property type="entry name" value="LPLAT_AGPAT-like"/>
    <property type="match status" value="1"/>
</dbReference>
<dbReference type="AlphaFoldDB" id="A0A6L5Y1D9"/>
<comment type="catalytic activity">
    <reaction evidence="7">
        <text>a 1-acyl-sn-glycero-3-phosphate + an acyl-CoA = a 1,2-diacyl-sn-glycero-3-phosphate + CoA</text>
        <dbReference type="Rhea" id="RHEA:19709"/>
        <dbReference type="ChEBI" id="CHEBI:57287"/>
        <dbReference type="ChEBI" id="CHEBI:57970"/>
        <dbReference type="ChEBI" id="CHEBI:58342"/>
        <dbReference type="ChEBI" id="CHEBI:58608"/>
        <dbReference type="EC" id="2.3.1.51"/>
    </reaction>
</comment>
<feature type="transmembrane region" description="Helical" evidence="8">
    <location>
        <begin position="6"/>
        <end position="27"/>
    </location>
</feature>
<dbReference type="GO" id="GO:0003841">
    <property type="term" value="F:1-acylglycerol-3-phosphate O-acyltransferase activity"/>
    <property type="evidence" value="ECO:0007669"/>
    <property type="project" value="UniProtKB-UniRule"/>
</dbReference>
<dbReference type="PANTHER" id="PTHR10434">
    <property type="entry name" value="1-ACYL-SN-GLYCEROL-3-PHOSPHATE ACYLTRANSFERASE"/>
    <property type="match status" value="1"/>
</dbReference>
<dbReference type="InterPro" id="IPR004552">
    <property type="entry name" value="AGP_acyltrans"/>
</dbReference>
<evidence type="ECO:0000256" key="8">
    <source>
        <dbReference type="SAM" id="Phobius"/>
    </source>
</evidence>
<keyword evidence="8" id="KW-0812">Transmembrane</keyword>
<keyword evidence="8" id="KW-0472">Membrane</keyword>
<keyword evidence="3 7" id="KW-0444">Lipid biosynthesis</keyword>
<evidence type="ECO:0000313" key="10">
    <source>
        <dbReference type="EMBL" id="MSS64531.1"/>
    </source>
</evidence>
<dbReference type="PANTHER" id="PTHR10434:SF64">
    <property type="entry name" value="1-ACYL-SN-GLYCEROL-3-PHOSPHATE ACYLTRANSFERASE-RELATED"/>
    <property type="match status" value="1"/>
</dbReference>
<name>A0A6L5Y1D9_9FIRM</name>
<sequence>MRTILVGLFLVCYFIFSIPMYLIQYIIGKADKNLQFKVAQHIVSRAFKIILFLSGVKYEVSGIENVPKDEAVLYIANHRSFFDIVIGYATVPTLTSFVAKKEMDKVPCIRIWMRYMKCLFLDRENVREGLKTILQGIEQVKEGYSVFIMPEGTRNHEEGILPFHEGSFKIAEKSNCAIVPVAMTHTDDILENHMPWIHKTKVSVRYGKPIYMRELEKEQRKFIGAYTRGIVLEMLEEKEL</sequence>
<feature type="domain" description="Phospholipid/glycerol acyltransferase" evidence="9">
    <location>
        <begin position="72"/>
        <end position="186"/>
    </location>
</feature>
<keyword evidence="7" id="KW-1208">Phospholipid metabolism</keyword>
<dbReference type="RefSeq" id="WP_154519920.1">
    <property type="nucleotide sequence ID" value="NZ_VUMT01000021.1"/>
</dbReference>
<gene>
    <name evidence="10" type="ORF">FYJ58_11695</name>
</gene>
<dbReference type="EMBL" id="VUMT01000021">
    <property type="protein sequence ID" value="MSS64531.1"/>
    <property type="molecule type" value="Genomic_DNA"/>
</dbReference>
<keyword evidence="11" id="KW-1185">Reference proteome</keyword>
<evidence type="ECO:0000256" key="5">
    <source>
        <dbReference type="ARBA" id="ARBA00023098"/>
    </source>
</evidence>
<proteinExistence type="inferred from homology"/>
<dbReference type="NCBIfam" id="TIGR00530">
    <property type="entry name" value="AGP_acyltrn"/>
    <property type="match status" value="1"/>
</dbReference>
<comment type="similarity">
    <text evidence="2 7">Belongs to the 1-acyl-sn-glycerol-3-phosphate acyltransferase family.</text>
</comment>
<dbReference type="SMART" id="SM00563">
    <property type="entry name" value="PlsC"/>
    <property type="match status" value="1"/>
</dbReference>
<keyword evidence="6 7" id="KW-0012">Acyltransferase</keyword>
<keyword evidence="7" id="KW-0594">Phospholipid biosynthesis</keyword>
<reference evidence="10 11" key="1">
    <citation type="submission" date="2019-08" db="EMBL/GenBank/DDBJ databases">
        <title>In-depth cultivation of the pig gut microbiome towards novel bacterial diversity and tailored functional studies.</title>
        <authorList>
            <person name="Wylensek D."/>
            <person name="Hitch T.C.A."/>
            <person name="Clavel T."/>
        </authorList>
    </citation>
    <scope>NUCLEOTIDE SEQUENCE [LARGE SCALE GENOMIC DNA]</scope>
    <source>
        <strain evidence="10 11">WCA-693-APC-MOT-I</strain>
    </source>
</reference>
<evidence type="ECO:0000259" key="9">
    <source>
        <dbReference type="SMART" id="SM00563"/>
    </source>
</evidence>
<evidence type="ECO:0000256" key="3">
    <source>
        <dbReference type="ARBA" id="ARBA00022516"/>
    </source>
</evidence>
<keyword evidence="5 7" id="KW-0443">Lipid metabolism</keyword>
<evidence type="ECO:0000256" key="4">
    <source>
        <dbReference type="ARBA" id="ARBA00022679"/>
    </source>
</evidence>
<dbReference type="EC" id="2.3.1.51" evidence="7"/>
<dbReference type="Proteomes" id="UP000482209">
    <property type="component" value="Unassembled WGS sequence"/>
</dbReference>
<dbReference type="Pfam" id="PF01553">
    <property type="entry name" value="Acyltransferase"/>
    <property type="match status" value="1"/>
</dbReference>
<dbReference type="GO" id="GO:0006654">
    <property type="term" value="P:phosphatidic acid biosynthetic process"/>
    <property type="evidence" value="ECO:0007669"/>
    <property type="project" value="TreeGrafter"/>
</dbReference>